<reference evidence="3 4" key="1">
    <citation type="submission" date="2018-02" db="EMBL/GenBank/DDBJ databases">
        <title>Genomic Encyclopedia of Archaeal and Bacterial Type Strains, Phase II (KMG-II): from individual species to whole genera.</title>
        <authorList>
            <person name="Goeker M."/>
        </authorList>
    </citation>
    <scope>NUCLEOTIDE SEQUENCE [LARGE SCALE GENOMIC DNA]</scope>
    <source>
        <strain evidence="3 4">DSM 29526</strain>
    </source>
</reference>
<accession>A0A2S6I8A5</accession>
<feature type="domain" description="3-keto-alpha-glucoside-1,2-lyase/3-keto-2-hydroxy-glucal hydratase" evidence="2">
    <location>
        <begin position="37"/>
        <end position="259"/>
    </location>
</feature>
<sequence length="261" mass="29729">MKLPVCLSLFVLLFSCAPAQNESAAASEPAAAETESEWITLFDGETTDGWRGYNAEEMPPGWVAEDGVLYFDTEVELEQDYTGGKDILYGEREFDNFELELDWKIPPGGNSGILYHVQEGYDAPSEVAPEYQLIDDAGYADIHDLTGYNSQFGVDHPERLQDWQSTAADYAMYTPDSTKKHLNPAGEWNSTRIVYTPERVEHWLNGEMVLSFVPYSEDWEAKRNSGKWKNAPDYGKFKSGYIVLQDHGSPLWFRNIRIRER</sequence>
<name>A0A2S6I8A5_9BACT</name>
<organism evidence="3 4">
    <name type="scientific">Neolewinella xylanilytica</name>
    <dbReference type="NCBI Taxonomy" id="1514080"/>
    <lineage>
        <taxon>Bacteria</taxon>
        <taxon>Pseudomonadati</taxon>
        <taxon>Bacteroidota</taxon>
        <taxon>Saprospiria</taxon>
        <taxon>Saprospirales</taxon>
        <taxon>Lewinellaceae</taxon>
        <taxon>Neolewinella</taxon>
    </lineage>
</organism>
<keyword evidence="4" id="KW-1185">Reference proteome</keyword>
<protein>
    <submittedName>
        <fullName evidence="3">Uncharacterized protein DUF1080</fullName>
    </submittedName>
</protein>
<keyword evidence="1" id="KW-0732">Signal</keyword>
<comment type="caution">
    <text evidence="3">The sequence shown here is derived from an EMBL/GenBank/DDBJ whole genome shotgun (WGS) entry which is preliminary data.</text>
</comment>
<dbReference type="RefSeq" id="WP_104418318.1">
    <property type="nucleotide sequence ID" value="NZ_PTJC01000005.1"/>
</dbReference>
<dbReference type="Pfam" id="PF06439">
    <property type="entry name" value="3keto-disac_hyd"/>
    <property type="match status" value="1"/>
</dbReference>
<evidence type="ECO:0000256" key="1">
    <source>
        <dbReference type="SAM" id="SignalP"/>
    </source>
</evidence>
<dbReference type="AlphaFoldDB" id="A0A2S6I8A5"/>
<evidence type="ECO:0000259" key="2">
    <source>
        <dbReference type="Pfam" id="PF06439"/>
    </source>
</evidence>
<proteinExistence type="predicted"/>
<feature type="signal peptide" evidence="1">
    <location>
        <begin position="1"/>
        <end position="19"/>
    </location>
</feature>
<dbReference type="Proteomes" id="UP000237662">
    <property type="component" value="Unassembled WGS sequence"/>
</dbReference>
<dbReference type="GO" id="GO:0016787">
    <property type="term" value="F:hydrolase activity"/>
    <property type="evidence" value="ECO:0007669"/>
    <property type="project" value="InterPro"/>
</dbReference>
<evidence type="ECO:0000313" key="3">
    <source>
        <dbReference type="EMBL" id="PPK87725.1"/>
    </source>
</evidence>
<feature type="chain" id="PRO_5015486073" evidence="1">
    <location>
        <begin position="20"/>
        <end position="261"/>
    </location>
</feature>
<dbReference type="InterPro" id="IPR010496">
    <property type="entry name" value="AL/BT2_dom"/>
</dbReference>
<evidence type="ECO:0000313" key="4">
    <source>
        <dbReference type="Proteomes" id="UP000237662"/>
    </source>
</evidence>
<dbReference type="Gene3D" id="2.60.120.560">
    <property type="entry name" value="Exo-inulinase, domain 1"/>
    <property type="match status" value="1"/>
</dbReference>
<dbReference type="OrthoDB" id="9806233at2"/>
<dbReference type="PROSITE" id="PS51257">
    <property type="entry name" value="PROKAR_LIPOPROTEIN"/>
    <property type="match status" value="1"/>
</dbReference>
<dbReference type="EMBL" id="PTJC01000005">
    <property type="protein sequence ID" value="PPK87725.1"/>
    <property type="molecule type" value="Genomic_DNA"/>
</dbReference>
<gene>
    <name evidence="3" type="ORF">CLV84_0675</name>
</gene>